<reference evidence="2 3" key="1">
    <citation type="submission" date="2015-11" db="EMBL/GenBank/DDBJ databases">
        <title>The genome of Debaryomyces fabryi.</title>
        <authorList>
            <person name="Tafer H."/>
            <person name="Lopandic K."/>
        </authorList>
    </citation>
    <scope>NUCLEOTIDE SEQUENCE [LARGE SCALE GENOMIC DNA]</scope>
    <source>
        <strain evidence="2 3">CBS 789</strain>
    </source>
</reference>
<organism evidence="2 3">
    <name type="scientific">Debaryomyces fabryi</name>
    <dbReference type="NCBI Taxonomy" id="58627"/>
    <lineage>
        <taxon>Eukaryota</taxon>
        <taxon>Fungi</taxon>
        <taxon>Dikarya</taxon>
        <taxon>Ascomycota</taxon>
        <taxon>Saccharomycotina</taxon>
        <taxon>Pichiomycetes</taxon>
        <taxon>Debaryomycetaceae</taxon>
        <taxon>Debaryomyces</taxon>
    </lineage>
</organism>
<evidence type="ECO:0008006" key="4">
    <source>
        <dbReference type="Google" id="ProtNLM"/>
    </source>
</evidence>
<evidence type="ECO:0000313" key="2">
    <source>
        <dbReference type="EMBL" id="KSA02768.1"/>
    </source>
</evidence>
<evidence type="ECO:0000256" key="1">
    <source>
        <dbReference type="SAM" id="MobiDB-lite"/>
    </source>
</evidence>
<evidence type="ECO:0000313" key="3">
    <source>
        <dbReference type="Proteomes" id="UP000054251"/>
    </source>
</evidence>
<protein>
    <recommendedName>
        <fullName evidence="4">U6 snRNA phosphodiesterase</fullName>
    </recommendedName>
</protein>
<gene>
    <name evidence="2" type="ORF">AC631_01472</name>
</gene>
<dbReference type="OrthoDB" id="4025120at2759"/>
<dbReference type="Proteomes" id="UP000054251">
    <property type="component" value="Unassembled WGS sequence"/>
</dbReference>
<keyword evidence="3" id="KW-1185">Reference proteome</keyword>
<comment type="caution">
    <text evidence="2">The sequence shown here is derived from an EMBL/GenBank/DDBJ whole genome shotgun (WGS) entry which is preliminary data.</text>
</comment>
<accession>A0A0V1Q2Q2</accession>
<sequence length="301" mass="34423">MEKIYDYSSSEDSDTDELPPVPELSIYLQNYSDQFDMSSIFVYIPWNPSLSVLNHLKLICNRTIKHVHNRNPGVSKKYNWNIVGAPSKGLEGRFSVTNNQLLRSHHVTLFPNVRGESYKMTQYIENISSSLSKMTIPASLILEDTKETERINNLNRILFKATSSTEGLDNKKKKYVSLNFEPKLSFYTSSTTNSIFIAGKIRLTPDTALFFKNINQIIVDNIKLLDVTSEQSPIEQDYHISLILGELKGFETNRAEVGKLIRLMKELDFTNELDNINISINSLRINEISSTRNSYEVPLNI</sequence>
<feature type="region of interest" description="Disordered" evidence="1">
    <location>
        <begin position="1"/>
        <end position="20"/>
    </location>
</feature>
<proteinExistence type="predicted"/>
<dbReference type="EMBL" id="LMYN01000020">
    <property type="protein sequence ID" value="KSA02768.1"/>
    <property type="molecule type" value="Genomic_DNA"/>
</dbReference>
<dbReference type="GeneID" id="26838481"/>
<dbReference type="AlphaFoldDB" id="A0A0V1Q2Q2"/>
<dbReference type="RefSeq" id="XP_015468870.1">
    <property type="nucleotide sequence ID" value="XM_015610302.1"/>
</dbReference>
<name>A0A0V1Q2Q2_9ASCO</name>